<dbReference type="RefSeq" id="XP_060421709.1">
    <property type="nucleotide sequence ID" value="XM_060580304.1"/>
</dbReference>
<accession>A0AAJ0A5P9</accession>
<evidence type="ECO:0000256" key="1">
    <source>
        <dbReference type="SAM" id="MobiDB-lite"/>
    </source>
</evidence>
<protein>
    <submittedName>
        <fullName evidence="2">Uncharacterized protein</fullName>
    </submittedName>
</protein>
<dbReference type="Proteomes" id="UP001224890">
    <property type="component" value="Unassembled WGS sequence"/>
</dbReference>
<sequence>MTSLRSKSPNTVTLVDKIKALFKEIAVRLTFIFASFKKVKGALRFKRAGTGELDEGQVRIQDEPPWWELQKPPPAGLTPRGTASSFV</sequence>
<evidence type="ECO:0000313" key="2">
    <source>
        <dbReference type="EMBL" id="KAK1656945.1"/>
    </source>
</evidence>
<dbReference type="EMBL" id="JAHMHR010000112">
    <property type="protein sequence ID" value="KAK1656945.1"/>
    <property type="molecule type" value="Genomic_DNA"/>
</dbReference>
<keyword evidence="3" id="KW-1185">Reference proteome</keyword>
<evidence type="ECO:0000313" key="3">
    <source>
        <dbReference type="Proteomes" id="UP001224890"/>
    </source>
</evidence>
<organism evidence="2 3">
    <name type="scientific">Colletotrichum godetiae</name>
    <dbReference type="NCBI Taxonomy" id="1209918"/>
    <lineage>
        <taxon>Eukaryota</taxon>
        <taxon>Fungi</taxon>
        <taxon>Dikarya</taxon>
        <taxon>Ascomycota</taxon>
        <taxon>Pezizomycotina</taxon>
        <taxon>Sordariomycetes</taxon>
        <taxon>Hypocreomycetidae</taxon>
        <taxon>Glomerellales</taxon>
        <taxon>Glomerellaceae</taxon>
        <taxon>Colletotrichum</taxon>
        <taxon>Colletotrichum acutatum species complex</taxon>
    </lineage>
</organism>
<comment type="caution">
    <text evidence="2">The sequence shown here is derived from an EMBL/GenBank/DDBJ whole genome shotgun (WGS) entry which is preliminary data.</text>
</comment>
<dbReference type="GeneID" id="85464830"/>
<feature type="region of interest" description="Disordered" evidence="1">
    <location>
        <begin position="68"/>
        <end position="87"/>
    </location>
</feature>
<name>A0AAJ0A5P9_9PEZI</name>
<reference evidence="2" key="1">
    <citation type="submission" date="2021-06" db="EMBL/GenBank/DDBJ databases">
        <title>Comparative genomics, transcriptomics and evolutionary studies reveal genomic signatures of adaptation to plant cell wall in hemibiotrophic fungi.</title>
        <authorList>
            <consortium name="DOE Joint Genome Institute"/>
            <person name="Baroncelli R."/>
            <person name="Diaz J.F."/>
            <person name="Benocci T."/>
            <person name="Peng M."/>
            <person name="Battaglia E."/>
            <person name="Haridas S."/>
            <person name="Andreopoulos W."/>
            <person name="Labutti K."/>
            <person name="Pangilinan J."/>
            <person name="Floch G.L."/>
            <person name="Makela M.R."/>
            <person name="Henrissat B."/>
            <person name="Grigoriev I.V."/>
            <person name="Crouch J.A."/>
            <person name="De Vries R.P."/>
            <person name="Sukno S.A."/>
            <person name="Thon M.R."/>
        </authorList>
    </citation>
    <scope>NUCLEOTIDE SEQUENCE</scope>
    <source>
        <strain evidence="2">CBS 193.32</strain>
    </source>
</reference>
<gene>
    <name evidence="2" type="ORF">BDP55DRAFT_735325</name>
</gene>
<dbReference type="AlphaFoldDB" id="A0AAJ0A5P9"/>
<proteinExistence type="predicted"/>